<protein>
    <recommendedName>
        <fullName evidence="2">EamA domain-containing protein</fullName>
    </recommendedName>
</protein>
<feature type="transmembrane region" description="Helical" evidence="1">
    <location>
        <begin position="257"/>
        <end position="277"/>
    </location>
</feature>
<feature type="transmembrane region" description="Helical" evidence="1">
    <location>
        <begin position="228"/>
        <end position="245"/>
    </location>
</feature>
<feature type="transmembrane region" description="Helical" evidence="1">
    <location>
        <begin position="181"/>
        <end position="201"/>
    </location>
</feature>
<dbReference type="GO" id="GO:0016020">
    <property type="term" value="C:membrane"/>
    <property type="evidence" value="ECO:0007669"/>
    <property type="project" value="InterPro"/>
</dbReference>
<keyword evidence="1" id="KW-0812">Transmembrane</keyword>
<feature type="transmembrane region" description="Helical" evidence="1">
    <location>
        <begin position="75"/>
        <end position="94"/>
    </location>
</feature>
<dbReference type="InterPro" id="IPR037185">
    <property type="entry name" value="EmrE-like"/>
</dbReference>
<proteinExistence type="predicted"/>
<accession>A0A382E126</accession>
<dbReference type="AlphaFoldDB" id="A0A382E126"/>
<dbReference type="EMBL" id="UINC01041848">
    <property type="protein sequence ID" value="SVB43681.1"/>
    <property type="molecule type" value="Genomic_DNA"/>
</dbReference>
<dbReference type="PANTHER" id="PTHR22911:SF103">
    <property type="entry name" value="BLR2811 PROTEIN"/>
    <property type="match status" value="1"/>
</dbReference>
<evidence type="ECO:0000256" key="1">
    <source>
        <dbReference type="SAM" id="Phobius"/>
    </source>
</evidence>
<feature type="transmembrane region" description="Helical" evidence="1">
    <location>
        <begin position="100"/>
        <end position="119"/>
    </location>
</feature>
<evidence type="ECO:0000259" key="2">
    <source>
        <dbReference type="Pfam" id="PF00892"/>
    </source>
</evidence>
<feature type="transmembrane region" description="Helical" evidence="1">
    <location>
        <begin position="36"/>
        <end position="55"/>
    </location>
</feature>
<evidence type="ECO:0000313" key="3">
    <source>
        <dbReference type="EMBL" id="SVB43681.1"/>
    </source>
</evidence>
<reference evidence="3" key="1">
    <citation type="submission" date="2018-05" db="EMBL/GenBank/DDBJ databases">
        <authorList>
            <person name="Lanie J.A."/>
            <person name="Ng W.-L."/>
            <person name="Kazmierczak K.M."/>
            <person name="Andrzejewski T.M."/>
            <person name="Davidsen T.M."/>
            <person name="Wayne K.J."/>
            <person name="Tettelin H."/>
            <person name="Glass J.I."/>
            <person name="Rusch D."/>
            <person name="Podicherti R."/>
            <person name="Tsui H.-C.T."/>
            <person name="Winkler M.E."/>
        </authorList>
    </citation>
    <scope>NUCLEOTIDE SEQUENCE</scope>
</reference>
<organism evidence="3">
    <name type="scientific">marine metagenome</name>
    <dbReference type="NCBI Taxonomy" id="408172"/>
    <lineage>
        <taxon>unclassified sequences</taxon>
        <taxon>metagenomes</taxon>
        <taxon>ecological metagenomes</taxon>
    </lineage>
</organism>
<sequence length="288" mass="31764">MNFDKKIIGIACIILAQFSFTTNDMGIKFISGDYALHQIVFTRSMVGIIFTFIIFGPGDGGFRFIFTNRLGLHLLRGFGIVIANLCFFTSLVTISLAESVSIFFIAPLLITALSVIFIGEKVELRSWAAVLAGLAGVIIIMRPGFGSFNPASLLPLGAALAYALVQITTRKMGEKEKASTMVFYVQINLLVISGLFGLFFGKGQLADPANSTLYYLLRSWTIPSWKDFLIMFGIGFLSCLGAYFISHAYRVSKAGLIAPFEYIALPLSIFWSVSIFGDWPDYRTWLGI</sequence>
<dbReference type="InterPro" id="IPR000620">
    <property type="entry name" value="EamA_dom"/>
</dbReference>
<feature type="transmembrane region" description="Helical" evidence="1">
    <location>
        <begin position="126"/>
        <end position="145"/>
    </location>
</feature>
<keyword evidence="1" id="KW-1133">Transmembrane helix</keyword>
<feature type="transmembrane region" description="Helical" evidence="1">
    <location>
        <begin position="151"/>
        <end position="169"/>
    </location>
</feature>
<dbReference type="SUPFAM" id="SSF103481">
    <property type="entry name" value="Multidrug resistance efflux transporter EmrE"/>
    <property type="match status" value="2"/>
</dbReference>
<dbReference type="PANTHER" id="PTHR22911">
    <property type="entry name" value="ACYL-MALONYL CONDENSING ENZYME-RELATED"/>
    <property type="match status" value="1"/>
</dbReference>
<dbReference type="Pfam" id="PF00892">
    <property type="entry name" value="EamA"/>
    <property type="match status" value="1"/>
</dbReference>
<gene>
    <name evidence="3" type="ORF">METZ01_LOCUS196535</name>
</gene>
<feature type="domain" description="EamA" evidence="2">
    <location>
        <begin position="8"/>
        <end position="141"/>
    </location>
</feature>
<keyword evidence="1" id="KW-0472">Membrane</keyword>
<feature type="non-terminal residue" evidence="3">
    <location>
        <position position="288"/>
    </location>
</feature>
<name>A0A382E126_9ZZZZ</name>